<comment type="domain">
    <text evidence="6">In contrast to class I sirtuins, class III sirtuins have only weak deacetylase activity. Difference in substrate specificity is probably due to a larger hydrophobic pocket with 2 residues (Tyr-56 and Arg-59) that bind to malonylated and succinylated substrates and define the specificity.</text>
</comment>
<comment type="caution">
    <text evidence="6">Lacks conserved residue(s) required for the propagation of feature annotation.</text>
</comment>
<keyword evidence="10" id="KW-1185">Reference proteome</keyword>
<dbReference type="Gene3D" id="3.40.50.1220">
    <property type="entry name" value="TPP-binding domain"/>
    <property type="match status" value="1"/>
</dbReference>
<keyword evidence="4 6" id="KW-0520">NAD</keyword>
<dbReference type="InterPro" id="IPR026590">
    <property type="entry name" value="Ssirtuin_cat_dom"/>
</dbReference>
<evidence type="ECO:0000256" key="6">
    <source>
        <dbReference type="HAMAP-Rule" id="MF_03160"/>
    </source>
</evidence>
<dbReference type="PROSITE" id="PS50305">
    <property type="entry name" value="SIRTUIN"/>
    <property type="match status" value="1"/>
</dbReference>
<evidence type="ECO:0000313" key="9">
    <source>
        <dbReference type="EMBL" id="KIJ12466.1"/>
    </source>
</evidence>
<feature type="binding site" evidence="6">
    <location>
        <begin position="12"/>
        <end position="31"/>
    </location>
    <ligand>
        <name>NAD(+)</name>
        <dbReference type="ChEBI" id="CHEBI:57540"/>
    </ligand>
</feature>
<comment type="function">
    <text evidence="6">NAD-dependent lysine demalonylase, desuccinylase and deglutarylase that specifically removes malonyl, succinyl and glutaryl groups on target proteins. Has weak NAD-dependent protein deacetylase activity; however this activity may not be physiologically relevant in vivo.</text>
</comment>
<dbReference type="InterPro" id="IPR003000">
    <property type="entry name" value="Sirtuin"/>
</dbReference>
<dbReference type="SUPFAM" id="SSF52467">
    <property type="entry name" value="DHS-like NAD/FAD-binding domain"/>
    <property type="match status" value="1"/>
</dbReference>
<keyword evidence="5 6" id="KW-0496">Mitochondrion</keyword>
<dbReference type="PANTHER" id="PTHR11085:SF10">
    <property type="entry name" value="NAD-DEPENDENT PROTEIN DEACYLASE SIRTUIN-5, MITOCHONDRIAL-RELATED"/>
    <property type="match status" value="1"/>
</dbReference>
<name>A0A0C9TYT8_PAXIN</name>
<comment type="subcellular location">
    <subcellularLocation>
        <location evidence="1 6">Mitochondrion</location>
    </subcellularLocation>
</comment>
<feature type="binding site" evidence="6">
    <location>
        <position position="272"/>
    </location>
    <ligand>
        <name>NAD(+)</name>
        <dbReference type="ChEBI" id="CHEBI:57540"/>
    </ligand>
</feature>
<dbReference type="Proteomes" id="UP000053647">
    <property type="component" value="Unassembled WGS sequence"/>
</dbReference>
<dbReference type="OrthoDB" id="424302at2759"/>
<dbReference type="GO" id="GO:0036055">
    <property type="term" value="F:protein-succinyllysine desuccinylase activity"/>
    <property type="evidence" value="ECO:0007669"/>
    <property type="project" value="UniProtKB-UniRule"/>
</dbReference>
<dbReference type="EC" id="2.3.1.-" evidence="6"/>
<dbReference type="Pfam" id="PF02146">
    <property type="entry name" value="SIR2"/>
    <property type="match status" value="1"/>
</dbReference>
<dbReference type="PANTHER" id="PTHR11085">
    <property type="entry name" value="NAD-DEPENDENT PROTEIN DEACYLASE SIRTUIN-5, MITOCHONDRIAL-RELATED"/>
    <property type="match status" value="1"/>
</dbReference>
<dbReference type="HAMAP" id="MF_01121">
    <property type="entry name" value="Sirtuin_ClassIII"/>
    <property type="match status" value="1"/>
</dbReference>
<feature type="binding site" evidence="6">
    <location>
        <begin position="99"/>
        <end position="102"/>
    </location>
    <ligand>
        <name>NAD(+)</name>
        <dbReference type="ChEBI" id="CHEBI:57540"/>
    </ligand>
</feature>
<dbReference type="GO" id="GO:0005739">
    <property type="term" value="C:mitochondrion"/>
    <property type="evidence" value="ECO:0007669"/>
    <property type="project" value="UniProtKB-SubCell"/>
</dbReference>
<sequence length="285" mass="30571">MRAAEHIIVLAGAGLSAASGIPTFRDGGGMWRSLDPTSLATPEAFAANPSLVWQFYHYRRTKALAARPNAAHDIIAKLSIPTYLKKVAPNAKSFHLITQNIDGLSSMALESLLEKTHAVDAPEGVSIPKASIVEMHGRLFDVKCTECGSCQEDRSPALCPALSGADDTFQNYQDAGTHEIKIPESDLPRCVECGALARPGVVWFGEIPHHMDKINELVLKADMILVVGTSSTVCPASTFASGVKEHGGKVAIFNVEPSGEDEEADFVFAGRCETVLPDLFPELDD</sequence>
<comment type="catalytic activity">
    <reaction evidence="6">
        <text>N(6)-succinyl-L-lysyl-[protein] + NAD(+) + H2O = 2''-O-succinyl-ADP-D-ribose + nicotinamide + L-lysyl-[protein]</text>
        <dbReference type="Rhea" id="RHEA:47668"/>
        <dbReference type="Rhea" id="RHEA-COMP:9752"/>
        <dbReference type="Rhea" id="RHEA-COMP:11877"/>
        <dbReference type="ChEBI" id="CHEBI:15377"/>
        <dbReference type="ChEBI" id="CHEBI:17154"/>
        <dbReference type="ChEBI" id="CHEBI:29969"/>
        <dbReference type="ChEBI" id="CHEBI:57540"/>
        <dbReference type="ChEBI" id="CHEBI:87830"/>
        <dbReference type="ChEBI" id="CHEBI:87832"/>
    </reaction>
</comment>
<proteinExistence type="inferred from homology"/>
<feature type="active site" description="Proton acceptor" evidence="6 7">
    <location>
        <position position="136"/>
    </location>
</feature>
<reference evidence="10" key="2">
    <citation type="submission" date="2015-01" db="EMBL/GenBank/DDBJ databases">
        <title>Evolutionary Origins and Diversification of the Mycorrhizal Mutualists.</title>
        <authorList>
            <consortium name="DOE Joint Genome Institute"/>
            <consortium name="Mycorrhizal Genomics Consortium"/>
            <person name="Kohler A."/>
            <person name="Kuo A."/>
            <person name="Nagy L.G."/>
            <person name="Floudas D."/>
            <person name="Copeland A."/>
            <person name="Barry K.W."/>
            <person name="Cichocki N."/>
            <person name="Veneault-Fourrey C."/>
            <person name="LaButti K."/>
            <person name="Lindquist E.A."/>
            <person name="Lipzen A."/>
            <person name="Lundell T."/>
            <person name="Morin E."/>
            <person name="Murat C."/>
            <person name="Riley R."/>
            <person name="Ohm R."/>
            <person name="Sun H."/>
            <person name="Tunlid A."/>
            <person name="Henrissat B."/>
            <person name="Grigoriev I.V."/>
            <person name="Hibbett D.S."/>
            <person name="Martin F."/>
        </authorList>
    </citation>
    <scope>NUCLEOTIDE SEQUENCE [LARGE SCALE GENOMIC DNA]</scope>
    <source>
        <strain evidence="10">ATCC 200175</strain>
    </source>
</reference>
<keyword evidence="6 7" id="KW-0862">Zinc</keyword>
<evidence type="ECO:0000256" key="5">
    <source>
        <dbReference type="ARBA" id="ARBA00023128"/>
    </source>
</evidence>
<dbReference type="GO" id="GO:0036054">
    <property type="term" value="F:protein-malonyllysine demalonylase activity"/>
    <property type="evidence" value="ECO:0007669"/>
    <property type="project" value="UniProtKB-UniRule"/>
</dbReference>
<evidence type="ECO:0000256" key="7">
    <source>
        <dbReference type="PROSITE-ProRule" id="PRU00236"/>
    </source>
</evidence>
<feature type="binding site" evidence="6">
    <location>
        <begin position="254"/>
        <end position="256"/>
    </location>
    <ligand>
        <name>NAD(+)</name>
        <dbReference type="ChEBI" id="CHEBI:57540"/>
    </ligand>
</feature>
<comment type="catalytic activity">
    <reaction evidence="6">
        <text>N(6)-glutaryl-L-lysyl-[protein] + NAD(+) + H2O = 2''-O-glutaryl-ADP-D-ribose + nicotinamide + L-lysyl-[protein]</text>
        <dbReference type="Rhea" id="RHEA:47664"/>
        <dbReference type="Rhea" id="RHEA-COMP:9752"/>
        <dbReference type="Rhea" id="RHEA-COMP:11875"/>
        <dbReference type="ChEBI" id="CHEBI:15377"/>
        <dbReference type="ChEBI" id="CHEBI:17154"/>
        <dbReference type="ChEBI" id="CHEBI:29969"/>
        <dbReference type="ChEBI" id="CHEBI:57540"/>
        <dbReference type="ChEBI" id="CHEBI:87828"/>
        <dbReference type="ChEBI" id="CHEBI:87829"/>
    </reaction>
</comment>
<dbReference type="EMBL" id="KN819363">
    <property type="protein sequence ID" value="KIJ12466.1"/>
    <property type="molecule type" value="Genomic_DNA"/>
</dbReference>
<protein>
    <recommendedName>
        <fullName evidence="6">NAD-dependent protein deacylase</fullName>
        <ecNumber evidence="6">2.3.1.-</ecNumber>
    </recommendedName>
    <alternativeName>
        <fullName evidence="6">Regulatory protein SIR2 homolog 5</fullName>
    </alternativeName>
</protein>
<evidence type="ECO:0000256" key="3">
    <source>
        <dbReference type="ARBA" id="ARBA00022679"/>
    </source>
</evidence>
<gene>
    <name evidence="9" type="ORF">PAXINDRAFT_177174</name>
</gene>
<comment type="catalytic activity">
    <reaction evidence="6">
        <text>N(6)-malonyl-L-lysyl-[protein] + NAD(+) + H2O = 2''-O-malonyl-ADP-D-ribose + nicotinamide + L-lysyl-[protein]</text>
        <dbReference type="Rhea" id="RHEA:47672"/>
        <dbReference type="Rhea" id="RHEA-COMP:9752"/>
        <dbReference type="Rhea" id="RHEA-COMP:11878"/>
        <dbReference type="ChEBI" id="CHEBI:15377"/>
        <dbReference type="ChEBI" id="CHEBI:17154"/>
        <dbReference type="ChEBI" id="CHEBI:29969"/>
        <dbReference type="ChEBI" id="CHEBI:57540"/>
        <dbReference type="ChEBI" id="CHEBI:87831"/>
        <dbReference type="ChEBI" id="CHEBI:87833"/>
    </reaction>
</comment>
<dbReference type="GO" id="GO:0061697">
    <property type="term" value="F:protein-glutaryllysine deglutarylase activity"/>
    <property type="evidence" value="ECO:0007669"/>
    <property type="project" value="RHEA"/>
</dbReference>
<organism evidence="9 10">
    <name type="scientific">Paxillus involutus ATCC 200175</name>
    <dbReference type="NCBI Taxonomy" id="664439"/>
    <lineage>
        <taxon>Eukaryota</taxon>
        <taxon>Fungi</taxon>
        <taxon>Dikarya</taxon>
        <taxon>Basidiomycota</taxon>
        <taxon>Agaricomycotina</taxon>
        <taxon>Agaricomycetes</taxon>
        <taxon>Agaricomycetidae</taxon>
        <taxon>Boletales</taxon>
        <taxon>Paxilineae</taxon>
        <taxon>Paxillaceae</taxon>
        <taxon>Paxillus</taxon>
    </lineage>
</organism>
<comment type="similarity">
    <text evidence="2">Belongs to the sirtuin family. Class I subfamily.</text>
</comment>
<dbReference type="InterPro" id="IPR050134">
    <property type="entry name" value="NAD-dep_sirtuin_deacylases"/>
</dbReference>
<evidence type="ECO:0000256" key="2">
    <source>
        <dbReference type="ARBA" id="ARBA00006924"/>
    </source>
</evidence>
<dbReference type="GO" id="GO:0070403">
    <property type="term" value="F:NAD+ binding"/>
    <property type="evidence" value="ECO:0007669"/>
    <property type="project" value="UniProtKB-UniRule"/>
</dbReference>
<feature type="binding site" evidence="6">
    <location>
        <position position="56"/>
    </location>
    <ligand>
        <name>substrate</name>
    </ligand>
</feature>
<feature type="binding site" evidence="7">
    <location>
        <position position="190"/>
    </location>
    <ligand>
        <name>Zn(2+)</name>
        <dbReference type="ChEBI" id="CHEBI:29105"/>
    </ligand>
</feature>
<keyword evidence="3 6" id="KW-0808">Transferase</keyword>
<feature type="binding site" evidence="7">
    <location>
        <position position="147"/>
    </location>
    <ligand>
        <name>Zn(2+)</name>
        <dbReference type="ChEBI" id="CHEBI:29105"/>
    </ligand>
</feature>
<feature type="binding site" evidence="6">
    <location>
        <position position="59"/>
    </location>
    <ligand>
        <name>substrate</name>
    </ligand>
</feature>
<dbReference type="InterPro" id="IPR027546">
    <property type="entry name" value="Sirtuin_class_III"/>
</dbReference>
<dbReference type="GO" id="GO:0005634">
    <property type="term" value="C:nucleus"/>
    <property type="evidence" value="ECO:0007669"/>
    <property type="project" value="TreeGrafter"/>
</dbReference>
<feature type="binding site" evidence="6 7">
    <location>
        <position position="144"/>
    </location>
    <ligand>
        <name>Zn(2+)</name>
        <dbReference type="ChEBI" id="CHEBI:29105"/>
    </ligand>
</feature>
<feature type="binding site" evidence="6">
    <location>
        <begin position="228"/>
        <end position="230"/>
    </location>
    <ligand>
        <name>NAD(+)</name>
        <dbReference type="ChEBI" id="CHEBI:57540"/>
    </ligand>
</feature>
<dbReference type="Gene3D" id="3.30.1600.10">
    <property type="entry name" value="SIR2/SIRT2 'Small Domain"/>
    <property type="match status" value="1"/>
</dbReference>
<comment type="similarity">
    <text evidence="6">Belongs to the sirtuin family. Class III subfamily.</text>
</comment>
<comment type="cofactor">
    <cofactor evidence="6">
        <name>Zn(2+)</name>
        <dbReference type="ChEBI" id="CHEBI:29105"/>
    </cofactor>
    <text evidence="6">Binds 1 zinc ion per subunit.</text>
</comment>
<reference evidence="9 10" key="1">
    <citation type="submission" date="2014-06" db="EMBL/GenBank/DDBJ databases">
        <authorList>
            <consortium name="DOE Joint Genome Institute"/>
            <person name="Kuo A."/>
            <person name="Kohler A."/>
            <person name="Nagy L.G."/>
            <person name="Floudas D."/>
            <person name="Copeland A."/>
            <person name="Barry K.W."/>
            <person name="Cichocki N."/>
            <person name="Veneault-Fourrey C."/>
            <person name="LaButti K."/>
            <person name="Lindquist E.A."/>
            <person name="Lipzen A."/>
            <person name="Lundell T."/>
            <person name="Morin E."/>
            <person name="Murat C."/>
            <person name="Sun H."/>
            <person name="Tunlid A."/>
            <person name="Henrissat B."/>
            <person name="Grigoriev I.V."/>
            <person name="Hibbett D.S."/>
            <person name="Martin F."/>
            <person name="Nordberg H.P."/>
            <person name="Cantor M.N."/>
            <person name="Hua S.X."/>
        </authorList>
    </citation>
    <scope>NUCLEOTIDE SEQUENCE [LARGE SCALE GENOMIC DNA]</scope>
    <source>
        <strain evidence="9 10">ATCC 200175</strain>
    </source>
</reference>
<dbReference type="GO" id="GO:0008270">
    <property type="term" value="F:zinc ion binding"/>
    <property type="evidence" value="ECO:0007669"/>
    <property type="project" value="UniProtKB-UniRule"/>
</dbReference>
<dbReference type="HOGENOM" id="CLU_023643_3_1_1"/>
<evidence type="ECO:0000256" key="4">
    <source>
        <dbReference type="ARBA" id="ARBA00023027"/>
    </source>
</evidence>
<accession>A0A0C9TYT8</accession>
<evidence type="ECO:0000259" key="8">
    <source>
        <dbReference type="PROSITE" id="PS50305"/>
    </source>
</evidence>
<feature type="domain" description="Deacetylase sirtuin-type" evidence="8">
    <location>
        <begin position="1"/>
        <end position="285"/>
    </location>
</feature>
<evidence type="ECO:0000313" key="10">
    <source>
        <dbReference type="Proteomes" id="UP000053647"/>
    </source>
</evidence>
<evidence type="ECO:0000256" key="1">
    <source>
        <dbReference type="ARBA" id="ARBA00004173"/>
    </source>
</evidence>
<dbReference type="InterPro" id="IPR029035">
    <property type="entry name" value="DHS-like_NAD/FAD-binding_dom"/>
</dbReference>
<dbReference type="AlphaFoldDB" id="A0A0C9TYT8"/>
<dbReference type="InterPro" id="IPR026591">
    <property type="entry name" value="Sirtuin_cat_small_dom_sf"/>
</dbReference>
<dbReference type="GO" id="GO:0017136">
    <property type="term" value="F:histone deacetylase activity, NAD-dependent"/>
    <property type="evidence" value="ECO:0007669"/>
    <property type="project" value="TreeGrafter"/>
</dbReference>
<keyword evidence="6 7" id="KW-0479">Metal-binding</keyword>
<feature type="binding site" evidence="6 7">
    <location>
        <position position="193"/>
    </location>
    <ligand>
        <name>Zn(2+)</name>
        <dbReference type="ChEBI" id="CHEBI:29105"/>
    </ligand>
</feature>